<dbReference type="PANTHER" id="PTHR48097:SF5">
    <property type="entry name" value="LOW SPECIFICITY L-THREONINE ALDOLASE"/>
    <property type="match status" value="1"/>
</dbReference>
<dbReference type="Pfam" id="PF01212">
    <property type="entry name" value="Beta_elim_lyase"/>
    <property type="match status" value="1"/>
</dbReference>
<protein>
    <submittedName>
        <fullName evidence="5">Aminotransferase class V-fold PLP-dependent enzyme</fullName>
    </submittedName>
</protein>
<organism evidence="5">
    <name type="scientific">Caldithrix abyssi</name>
    <dbReference type="NCBI Taxonomy" id="187145"/>
    <lineage>
        <taxon>Bacteria</taxon>
        <taxon>Pseudomonadati</taxon>
        <taxon>Calditrichota</taxon>
        <taxon>Calditrichia</taxon>
        <taxon>Calditrichales</taxon>
        <taxon>Calditrichaceae</taxon>
        <taxon>Caldithrix</taxon>
    </lineage>
</organism>
<evidence type="ECO:0000256" key="1">
    <source>
        <dbReference type="ARBA" id="ARBA00001933"/>
    </source>
</evidence>
<dbReference type="AlphaFoldDB" id="A0A7V5H2I3"/>
<dbReference type="SUPFAM" id="SSF53383">
    <property type="entry name" value="PLP-dependent transferases"/>
    <property type="match status" value="1"/>
</dbReference>
<keyword evidence="5" id="KW-0808">Transferase</keyword>
<dbReference type="GO" id="GO:0008483">
    <property type="term" value="F:transaminase activity"/>
    <property type="evidence" value="ECO:0007669"/>
    <property type="project" value="UniProtKB-KW"/>
</dbReference>
<proteinExistence type="inferred from homology"/>
<dbReference type="InterPro" id="IPR015424">
    <property type="entry name" value="PyrdxlP-dep_Trfase"/>
</dbReference>
<sequence length="255" mass="28408">MDALQKCNVGHVIGYGDDPYTQRTIELFKHHFGKQTGVYFVYGGTGANVTGLQVMLKPFQAVLCAETAHINVDECGAPEKFTGCKLITISTSDGKLRIEQLEPFLHMLGFEHHVQPGVISITQPTEMGTVYSLEEIRRIADFAHQNRMLLHMDGARLANAAVHLNLPFKAFTSEAGVDVLSFGGTKNGLMFGEAVLIFNQKLQPDFKYIRKQGMQLHSKMRYIAAQFEAYLTNDLWKKNAQQANAMAQLLAQKVS</sequence>
<evidence type="ECO:0000313" key="5">
    <source>
        <dbReference type="EMBL" id="HHE54487.1"/>
    </source>
</evidence>
<dbReference type="Proteomes" id="UP000886111">
    <property type="component" value="Unassembled WGS sequence"/>
</dbReference>
<dbReference type="GO" id="GO:0016829">
    <property type="term" value="F:lyase activity"/>
    <property type="evidence" value="ECO:0007669"/>
    <property type="project" value="InterPro"/>
</dbReference>
<dbReference type="Gene3D" id="3.40.640.10">
    <property type="entry name" value="Type I PLP-dependent aspartate aminotransferase-like (Major domain)"/>
    <property type="match status" value="1"/>
</dbReference>
<dbReference type="EMBL" id="DRTD01000133">
    <property type="protein sequence ID" value="HHE54487.1"/>
    <property type="molecule type" value="Genomic_DNA"/>
</dbReference>
<comment type="similarity">
    <text evidence="2">Belongs to the threonine aldolase family.</text>
</comment>
<dbReference type="PANTHER" id="PTHR48097">
    <property type="entry name" value="L-THREONINE ALDOLASE-RELATED"/>
    <property type="match status" value="1"/>
</dbReference>
<gene>
    <name evidence="5" type="ORF">ENL21_01805</name>
</gene>
<comment type="caution">
    <text evidence="5">The sequence shown here is derived from an EMBL/GenBank/DDBJ whole genome shotgun (WGS) entry which is preliminary data.</text>
</comment>
<accession>A0A7V5H2I3</accession>
<dbReference type="InterPro" id="IPR001597">
    <property type="entry name" value="ArAA_b-elim_lyase/Thr_aldolase"/>
</dbReference>
<dbReference type="GO" id="GO:0006520">
    <property type="term" value="P:amino acid metabolic process"/>
    <property type="evidence" value="ECO:0007669"/>
    <property type="project" value="InterPro"/>
</dbReference>
<evidence type="ECO:0000259" key="4">
    <source>
        <dbReference type="Pfam" id="PF01212"/>
    </source>
</evidence>
<evidence type="ECO:0000256" key="3">
    <source>
        <dbReference type="ARBA" id="ARBA00022898"/>
    </source>
</evidence>
<keyword evidence="3" id="KW-0663">Pyridoxal phosphate</keyword>
<dbReference type="InterPro" id="IPR015422">
    <property type="entry name" value="PyrdxlP-dep_Trfase_small"/>
</dbReference>
<reference evidence="5" key="1">
    <citation type="journal article" date="2020" name="mSystems">
        <title>Genome- and Community-Level Interaction Insights into Carbon Utilization and Element Cycling Functions of Hydrothermarchaeota in Hydrothermal Sediment.</title>
        <authorList>
            <person name="Zhou Z."/>
            <person name="Liu Y."/>
            <person name="Xu W."/>
            <person name="Pan J."/>
            <person name="Luo Z.H."/>
            <person name="Li M."/>
        </authorList>
    </citation>
    <scope>NUCLEOTIDE SEQUENCE [LARGE SCALE GENOMIC DNA]</scope>
    <source>
        <strain evidence="5">HyVt-76</strain>
    </source>
</reference>
<comment type="cofactor">
    <cofactor evidence="1">
        <name>pyridoxal 5'-phosphate</name>
        <dbReference type="ChEBI" id="CHEBI:597326"/>
    </cofactor>
</comment>
<evidence type="ECO:0000256" key="2">
    <source>
        <dbReference type="ARBA" id="ARBA00006966"/>
    </source>
</evidence>
<dbReference type="InterPro" id="IPR015421">
    <property type="entry name" value="PyrdxlP-dep_Trfase_major"/>
</dbReference>
<feature type="domain" description="Aromatic amino acid beta-eliminating lyase/threonine aldolase" evidence="4">
    <location>
        <begin position="2"/>
        <end position="254"/>
    </location>
</feature>
<keyword evidence="5" id="KW-0032">Aminotransferase</keyword>
<dbReference type="Gene3D" id="3.90.1150.10">
    <property type="entry name" value="Aspartate Aminotransferase, domain 1"/>
    <property type="match status" value="1"/>
</dbReference>
<name>A0A7V5H2I3_CALAY</name>
<feature type="non-terminal residue" evidence="5">
    <location>
        <position position="255"/>
    </location>
</feature>